<dbReference type="Proteomes" id="UP001292094">
    <property type="component" value="Unassembled WGS sequence"/>
</dbReference>
<reference evidence="2" key="1">
    <citation type="submission" date="2023-11" db="EMBL/GenBank/DDBJ databases">
        <title>Genome assemblies of two species of porcelain crab, Petrolisthes cinctipes and Petrolisthes manimaculis (Anomura: Porcellanidae).</title>
        <authorList>
            <person name="Angst P."/>
        </authorList>
    </citation>
    <scope>NUCLEOTIDE SEQUENCE</scope>
    <source>
        <strain evidence="2">PB745_02</strain>
        <tissue evidence="2">Gill</tissue>
    </source>
</reference>
<evidence type="ECO:0008006" key="4">
    <source>
        <dbReference type="Google" id="ProtNLM"/>
    </source>
</evidence>
<dbReference type="SUPFAM" id="SSF56436">
    <property type="entry name" value="C-type lectin-like"/>
    <property type="match status" value="1"/>
</dbReference>
<dbReference type="InterPro" id="IPR016187">
    <property type="entry name" value="CTDL_fold"/>
</dbReference>
<gene>
    <name evidence="2" type="ORF">Pmani_035426</name>
</gene>
<dbReference type="AlphaFoldDB" id="A0AAE1TNQ8"/>
<feature type="signal peptide" evidence="1">
    <location>
        <begin position="1"/>
        <end position="20"/>
    </location>
</feature>
<sequence>MLLLLSSLLIVTGGSLLAGAQTCPDLFVEIEGSCYSFRSDYLATWDVSGIQRGTPFWAIDSGVLGWSQSPDGKTDENCLALTEEKLYYFDDSPCETYNHPVCQMI</sequence>
<proteinExistence type="predicted"/>
<keyword evidence="3" id="KW-1185">Reference proteome</keyword>
<keyword evidence="1" id="KW-0732">Signal</keyword>
<name>A0AAE1TNQ8_9EUCA</name>
<protein>
    <recommendedName>
        <fullName evidence="4">C-type lectin domain-containing protein</fullName>
    </recommendedName>
</protein>
<organism evidence="2 3">
    <name type="scientific">Petrolisthes manimaculis</name>
    <dbReference type="NCBI Taxonomy" id="1843537"/>
    <lineage>
        <taxon>Eukaryota</taxon>
        <taxon>Metazoa</taxon>
        <taxon>Ecdysozoa</taxon>
        <taxon>Arthropoda</taxon>
        <taxon>Crustacea</taxon>
        <taxon>Multicrustacea</taxon>
        <taxon>Malacostraca</taxon>
        <taxon>Eumalacostraca</taxon>
        <taxon>Eucarida</taxon>
        <taxon>Decapoda</taxon>
        <taxon>Pleocyemata</taxon>
        <taxon>Anomura</taxon>
        <taxon>Galatheoidea</taxon>
        <taxon>Porcellanidae</taxon>
        <taxon>Petrolisthes</taxon>
    </lineage>
</organism>
<evidence type="ECO:0000256" key="1">
    <source>
        <dbReference type="SAM" id="SignalP"/>
    </source>
</evidence>
<accession>A0AAE1TNQ8</accession>
<evidence type="ECO:0000313" key="2">
    <source>
        <dbReference type="EMBL" id="KAK4291771.1"/>
    </source>
</evidence>
<evidence type="ECO:0000313" key="3">
    <source>
        <dbReference type="Proteomes" id="UP001292094"/>
    </source>
</evidence>
<comment type="caution">
    <text evidence="2">The sequence shown here is derived from an EMBL/GenBank/DDBJ whole genome shotgun (WGS) entry which is preliminary data.</text>
</comment>
<dbReference type="EMBL" id="JAWZYT010005055">
    <property type="protein sequence ID" value="KAK4291771.1"/>
    <property type="molecule type" value="Genomic_DNA"/>
</dbReference>
<feature type="chain" id="PRO_5042178990" description="C-type lectin domain-containing protein" evidence="1">
    <location>
        <begin position="21"/>
        <end position="105"/>
    </location>
</feature>